<dbReference type="Proteomes" id="UP001239994">
    <property type="component" value="Unassembled WGS sequence"/>
</dbReference>
<protein>
    <submittedName>
        <fullName evidence="2">Uncharacterized protein</fullName>
    </submittedName>
</protein>
<dbReference type="AlphaFoldDB" id="A0AAD8ZY44"/>
<dbReference type="PROSITE" id="PS51257">
    <property type="entry name" value="PROKAR_LIPOPROTEIN"/>
    <property type="match status" value="1"/>
</dbReference>
<evidence type="ECO:0000256" key="1">
    <source>
        <dbReference type="SAM" id="Phobius"/>
    </source>
</evidence>
<evidence type="ECO:0000313" key="2">
    <source>
        <dbReference type="EMBL" id="KAK1806408.1"/>
    </source>
</evidence>
<feature type="transmembrane region" description="Helical" evidence="1">
    <location>
        <begin position="6"/>
        <end position="27"/>
    </location>
</feature>
<comment type="caution">
    <text evidence="2">The sequence shown here is derived from an EMBL/GenBank/DDBJ whole genome shotgun (WGS) entry which is preliminary data.</text>
</comment>
<proteinExistence type="predicted"/>
<sequence length="81" mass="8991">MVQRGLNIIMIVLAVLQFCVTVSSCVLSTKTLSKKKGDEMLCFSGITHEVAGRQSHHIIYCHGIQSTDFSIDKERCACQCQ</sequence>
<keyword evidence="1" id="KW-0472">Membrane</keyword>
<evidence type="ECO:0000313" key="3">
    <source>
        <dbReference type="Proteomes" id="UP001239994"/>
    </source>
</evidence>
<name>A0AAD8ZY44_9TELE</name>
<keyword evidence="1" id="KW-1133">Transmembrane helix</keyword>
<reference evidence="2" key="1">
    <citation type="submission" date="2023-03" db="EMBL/GenBank/DDBJ databases">
        <title>Electrophorus voltai genome.</title>
        <authorList>
            <person name="Bian C."/>
        </authorList>
    </citation>
    <scope>NUCLEOTIDE SEQUENCE</scope>
    <source>
        <strain evidence="2">CB-2022</strain>
        <tissue evidence="2">Muscle</tissue>
    </source>
</reference>
<keyword evidence="3" id="KW-1185">Reference proteome</keyword>
<gene>
    <name evidence="2" type="ORF">P4O66_004929</name>
</gene>
<accession>A0AAD8ZY44</accession>
<organism evidence="2 3">
    <name type="scientific">Electrophorus voltai</name>
    <dbReference type="NCBI Taxonomy" id="2609070"/>
    <lineage>
        <taxon>Eukaryota</taxon>
        <taxon>Metazoa</taxon>
        <taxon>Chordata</taxon>
        <taxon>Craniata</taxon>
        <taxon>Vertebrata</taxon>
        <taxon>Euteleostomi</taxon>
        <taxon>Actinopterygii</taxon>
        <taxon>Neopterygii</taxon>
        <taxon>Teleostei</taxon>
        <taxon>Ostariophysi</taxon>
        <taxon>Gymnotiformes</taxon>
        <taxon>Gymnotoidei</taxon>
        <taxon>Gymnotidae</taxon>
        <taxon>Electrophorus</taxon>
    </lineage>
</organism>
<dbReference type="EMBL" id="JAROKS010000001">
    <property type="protein sequence ID" value="KAK1806408.1"/>
    <property type="molecule type" value="Genomic_DNA"/>
</dbReference>
<keyword evidence="1" id="KW-0812">Transmembrane</keyword>